<accession>A0A1U7NM99</accession>
<keyword evidence="3 7" id="KW-0812">Transmembrane</keyword>
<dbReference type="InterPro" id="IPR015927">
    <property type="entry name" value="Peptidase_S24_S26A/B/C"/>
</dbReference>
<dbReference type="PANTHER" id="PTHR10806">
    <property type="entry name" value="SIGNAL PEPTIDASE COMPLEX CATALYTIC SUBUNIT SEC11"/>
    <property type="match status" value="1"/>
</dbReference>
<keyword evidence="2" id="KW-0378">Hydrolase</keyword>
<dbReference type="NCBIfam" id="TIGR02228">
    <property type="entry name" value="sigpep_I_arch"/>
    <property type="match status" value="1"/>
</dbReference>
<keyword evidence="5 7" id="KW-0472">Membrane</keyword>
<dbReference type="RefSeq" id="WP_076341594.1">
    <property type="nucleotide sequence ID" value="NZ_CAJTMI010000008.1"/>
</dbReference>
<dbReference type="InterPro" id="IPR001733">
    <property type="entry name" value="Peptidase_S26B"/>
</dbReference>
<dbReference type="GO" id="GO:0016020">
    <property type="term" value="C:membrane"/>
    <property type="evidence" value="ECO:0007669"/>
    <property type="project" value="UniProtKB-UniRule"/>
</dbReference>
<dbReference type="GeneID" id="78275725"/>
<dbReference type="PRINTS" id="PR00728">
    <property type="entry name" value="SIGNALPTASE"/>
</dbReference>
<dbReference type="GO" id="GO:0006465">
    <property type="term" value="P:signal peptide processing"/>
    <property type="evidence" value="ECO:0007669"/>
    <property type="project" value="UniProtKB-UniRule"/>
</dbReference>
<dbReference type="AlphaFoldDB" id="A0A1U7NM99"/>
<dbReference type="GO" id="GO:0012505">
    <property type="term" value="C:endomembrane system"/>
    <property type="evidence" value="ECO:0007669"/>
    <property type="project" value="UniProtKB-SubCell"/>
</dbReference>
<keyword evidence="4 7" id="KW-1133">Transmembrane helix</keyword>
<protein>
    <recommendedName>
        <fullName evidence="6">Signal peptidase I</fullName>
        <ecNumber evidence="6">3.4.21.89</ecNumber>
    </recommendedName>
</protein>
<evidence type="ECO:0000313" key="10">
    <source>
        <dbReference type="Proteomes" id="UP000186705"/>
    </source>
</evidence>
<dbReference type="STRING" id="1862672.BO225_07185"/>
<evidence type="ECO:0000256" key="1">
    <source>
        <dbReference type="ARBA" id="ARBA00004308"/>
    </source>
</evidence>
<dbReference type="GO" id="GO:0009003">
    <property type="term" value="F:signal peptidase activity"/>
    <property type="evidence" value="ECO:0007669"/>
    <property type="project" value="UniProtKB-EC"/>
</dbReference>
<dbReference type="EMBL" id="MPKA01000067">
    <property type="protein sequence ID" value="OLU46257.1"/>
    <property type="molecule type" value="Genomic_DNA"/>
</dbReference>
<dbReference type="Pfam" id="PF00717">
    <property type="entry name" value="Peptidase_S24"/>
    <property type="match status" value="1"/>
</dbReference>
<organism evidence="9 10">
    <name type="scientific">Dubosiella newyorkensis</name>
    <dbReference type="NCBI Taxonomy" id="1862672"/>
    <lineage>
        <taxon>Bacteria</taxon>
        <taxon>Bacillati</taxon>
        <taxon>Bacillota</taxon>
        <taxon>Erysipelotrichia</taxon>
        <taxon>Erysipelotrichales</taxon>
        <taxon>Erysipelotrichaceae</taxon>
        <taxon>Dubosiella</taxon>
    </lineage>
</organism>
<dbReference type="InterPro" id="IPR019533">
    <property type="entry name" value="Peptidase_S26"/>
</dbReference>
<evidence type="ECO:0000256" key="4">
    <source>
        <dbReference type="ARBA" id="ARBA00022989"/>
    </source>
</evidence>
<dbReference type="InterPro" id="IPR036286">
    <property type="entry name" value="LexA/Signal_pep-like_sf"/>
</dbReference>
<dbReference type="SUPFAM" id="SSF51306">
    <property type="entry name" value="LexA/Signal peptidase"/>
    <property type="match status" value="1"/>
</dbReference>
<evidence type="ECO:0000256" key="6">
    <source>
        <dbReference type="NCBIfam" id="TIGR02228"/>
    </source>
</evidence>
<comment type="caution">
    <text evidence="9">The sequence shown here is derived from an EMBL/GenBank/DDBJ whole genome shotgun (WGS) entry which is preliminary data.</text>
</comment>
<evidence type="ECO:0000256" key="2">
    <source>
        <dbReference type="ARBA" id="ARBA00022670"/>
    </source>
</evidence>
<evidence type="ECO:0000256" key="3">
    <source>
        <dbReference type="ARBA" id="ARBA00022692"/>
    </source>
</evidence>
<name>A0A1U7NM99_9FIRM</name>
<evidence type="ECO:0000256" key="5">
    <source>
        <dbReference type="ARBA" id="ARBA00023136"/>
    </source>
</evidence>
<evidence type="ECO:0000256" key="7">
    <source>
        <dbReference type="SAM" id="Phobius"/>
    </source>
</evidence>
<keyword evidence="2" id="KW-0645">Protease</keyword>
<proteinExistence type="predicted"/>
<evidence type="ECO:0000259" key="8">
    <source>
        <dbReference type="Pfam" id="PF00717"/>
    </source>
</evidence>
<dbReference type="Gene3D" id="2.10.109.10">
    <property type="entry name" value="Umud Fragment, subunit A"/>
    <property type="match status" value="1"/>
</dbReference>
<dbReference type="Proteomes" id="UP000186705">
    <property type="component" value="Unassembled WGS sequence"/>
</dbReference>
<gene>
    <name evidence="9" type="ORF">BO225_07185</name>
</gene>
<sequence length="156" mass="16680">MAKLCKGIGTLLLALVIVVGLLMFLPSLFGKELFNVVSGSMEPEIPVGSLIMVQYEEPETIQEGEVIAFEHRGSIVTHRVVQNDIPKASLITKGDANTQEDFEPVSYGQVIGVVQFHAPALGAIFGALSMINGKIFLIALAVVGALLNVLGQKLQH</sequence>
<evidence type="ECO:0000313" key="9">
    <source>
        <dbReference type="EMBL" id="OLU46257.1"/>
    </source>
</evidence>
<dbReference type="CDD" id="cd06530">
    <property type="entry name" value="S26_SPase_I"/>
    <property type="match status" value="1"/>
</dbReference>
<feature type="transmembrane region" description="Helical" evidence="7">
    <location>
        <begin position="123"/>
        <end position="150"/>
    </location>
</feature>
<reference evidence="9 10" key="1">
    <citation type="submission" date="2016-11" db="EMBL/GenBank/DDBJ databases">
        <title>Description of two novel members of the family Erysipelotrichaceae: Ileibacterium lipovorans gen. nov., sp. nov. and Dubosiella newyorkensis, gen. nov., sp. nov.</title>
        <authorList>
            <person name="Cox L.M."/>
            <person name="Sohn J."/>
            <person name="Tyrrell K.L."/>
            <person name="Citron D.M."/>
            <person name="Lawson P.A."/>
            <person name="Patel N.B."/>
            <person name="Iizumi T."/>
            <person name="Perez-Perez G.I."/>
            <person name="Goldstein E.J."/>
            <person name="Blaser M.J."/>
        </authorList>
    </citation>
    <scope>NUCLEOTIDE SEQUENCE [LARGE SCALE GENOMIC DNA]</scope>
    <source>
        <strain evidence="9 10">NYU-BL-A4</strain>
    </source>
</reference>
<dbReference type="GO" id="GO:0004252">
    <property type="term" value="F:serine-type endopeptidase activity"/>
    <property type="evidence" value="ECO:0007669"/>
    <property type="project" value="UniProtKB-UniRule"/>
</dbReference>
<keyword evidence="10" id="KW-1185">Reference proteome</keyword>
<dbReference type="PANTHER" id="PTHR10806:SF6">
    <property type="entry name" value="SIGNAL PEPTIDASE COMPLEX CATALYTIC SUBUNIT SEC11"/>
    <property type="match status" value="1"/>
</dbReference>
<dbReference type="EC" id="3.4.21.89" evidence="6"/>
<dbReference type="OrthoDB" id="1766940at2"/>
<feature type="domain" description="Peptidase S24/S26A/S26B/S26C" evidence="8">
    <location>
        <begin position="35"/>
        <end position="114"/>
    </location>
</feature>
<comment type="subcellular location">
    <subcellularLocation>
        <location evidence="1">Endomembrane system</location>
    </subcellularLocation>
</comment>